<feature type="compositionally biased region" description="Low complexity" evidence="1">
    <location>
        <begin position="74"/>
        <end position="90"/>
    </location>
</feature>
<accession>A0AA39QTM0</accession>
<evidence type="ECO:0000256" key="1">
    <source>
        <dbReference type="SAM" id="MobiDB-lite"/>
    </source>
</evidence>
<name>A0AA39QTM0_9LECA</name>
<evidence type="ECO:0000313" key="3">
    <source>
        <dbReference type="Proteomes" id="UP001166286"/>
    </source>
</evidence>
<feature type="compositionally biased region" description="Polar residues" evidence="1">
    <location>
        <begin position="1"/>
        <end position="12"/>
    </location>
</feature>
<organism evidence="2 3">
    <name type="scientific">Cladonia borealis</name>
    <dbReference type="NCBI Taxonomy" id="184061"/>
    <lineage>
        <taxon>Eukaryota</taxon>
        <taxon>Fungi</taxon>
        <taxon>Dikarya</taxon>
        <taxon>Ascomycota</taxon>
        <taxon>Pezizomycotina</taxon>
        <taxon>Lecanoromycetes</taxon>
        <taxon>OSLEUM clade</taxon>
        <taxon>Lecanoromycetidae</taxon>
        <taxon>Lecanorales</taxon>
        <taxon>Lecanorineae</taxon>
        <taxon>Cladoniaceae</taxon>
        <taxon>Cladonia</taxon>
    </lineage>
</organism>
<feature type="compositionally biased region" description="Basic and acidic residues" evidence="1">
    <location>
        <begin position="150"/>
        <end position="160"/>
    </location>
</feature>
<keyword evidence="3" id="KW-1185">Reference proteome</keyword>
<gene>
    <name evidence="2" type="ORF">JMJ35_008316</name>
</gene>
<feature type="compositionally biased region" description="Low complexity" evidence="1">
    <location>
        <begin position="35"/>
        <end position="63"/>
    </location>
</feature>
<dbReference type="EMBL" id="JAFEKC020000019">
    <property type="protein sequence ID" value="KAK0508945.1"/>
    <property type="molecule type" value="Genomic_DNA"/>
</dbReference>
<dbReference type="AlphaFoldDB" id="A0AA39QTM0"/>
<proteinExistence type="predicted"/>
<evidence type="ECO:0000313" key="2">
    <source>
        <dbReference type="EMBL" id="KAK0508945.1"/>
    </source>
</evidence>
<comment type="caution">
    <text evidence="2">The sequence shown here is derived from an EMBL/GenBank/DDBJ whole genome shotgun (WGS) entry which is preliminary data.</text>
</comment>
<protein>
    <submittedName>
        <fullName evidence="2">Uncharacterized protein</fullName>
    </submittedName>
</protein>
<dbReference type="Proteomes" id="UP001166286">
    <property type="component" value="Unassembled WGS sequence"/>
</dbReference>
<feature type="region of interest" description="Disordered" evidence="1">
    <location>
        <begin position="1"/>
        <end position="90"/>
    </location>
</feature>
<feature type="compositionally biased region" description="Low complexity" evidence="1">
    <location>
        <begin position="13"/>
        <end position="28"/>
    </location>
</feature>
<sequence length="189" mass="20559">MATATAASSTDQLPLLSPPALDLPSSDSHPPEYYSPRPHLPSHSLSQPTTTTTITQPYQPATTTDHDNDVDTQSLLPPYSPPTTTSYRGHASEAAYLAALRAWAEDKMYSTPQDKCALPGFYGRETMRECIDKNPELGIRFGRGKKRKEGKVEGEGEGVQRDGVVGGEGRTKGRRKSSLGGWLSRKRTA</sequence>
<feature type="region of interest" description="Disordered" evidence="1">
    <location>
        <begin position="145"/>
        <end position="189"/>
    </location>
</feature>
<reference evidence="2" key="1">
    <citation type="submission" date="2023-03" db="EMBL/GenBank/DDBJ databases">
        <title>Complete genome of Cladonia borealis.</title>
        <authorList>
            <person name="Park H."/>
        </authorList>
    </citation>
    <scope>NUCLEOTIDE SEQUENCE</scope>
    <source>
        <strain evidence="2">ANT050790</strain>
    </source>
</reference>